<name>A0A8J2WA65_9CRUS</name>
<dbReference type="FunFam" id="2.40.70.10:FF:000048">
    <property type="entry name" value="Napsin A aspartic peptidase"/>
    <property type="match status" value="1"/>
</dbReference>
<keyword evidence="3" id="KW-1015">Disulfide bond</keyword>
<evidence type="ECO:0000256" key="3">
    <source>
        <dbReference type="PIRSR" id="PIRSR601461-2"/>
    </source>
</evidence>
<dbReference type="PRINTS" id="PR00792">
    <property type="entry name" value="PEPSIN"/>
</dbReference>
<dbReference type="AlphaFoldDB" id="A0A8J2WA65"/>
<dbReference type="GO" id="GO:0004190">
    <property type="term" value="F:aspartic-type endopeptidase activity"/>
    <property type="evidence" value="ECO:0007669"/>
    <property type="project" value="UniProtKB-KW"/>
</dbReference>
<reference evidence="7" key="1">
    <citation type="submission" date="2021-11" db="EMBL/GenBank/DDBJ databases">
        <authorList>
            <person name="Schell T."/>
        </authorList>
    </citation>
    <scope>NUCLEOTIDE SEQUENCE</scope>
    <source>
        <strain evidence="7">M5</strain>
    </source>
</reference>
<keyword evidence="8" id="KW-1185">Reference proteome</keyword>
<dbReference type="InterPro" id="IPR021109">
    <property type="entry name" value="Peptidase_aspartic_dom_sf"/>
</dbReference>
<feature type="signal peptide" evidence="5">
    <location>
        <begin position="1"/>
        <end position="20"/>
    </location>
</feature>
<evidence type="ECO:0000313" key="8">
    <source>
        <dbReference type="Proteomes" id="UP000789390"/>
    </source>
</evidence>
<protein>
    <recommendedName>
        <fullName evidence="6">Peptidase A1 domain-containing protein</fullName>
    </recommendedName>
</protein>
<dbReference type="PROSITE" id="PS00141">
    <property type="entry name" value="ASP_PROTEASE"/>
    <property type="match status" value="2"/>
</dbReference>
<feature type="domain" description="Peptidase A1" evidence="6">
    <location>
        <begin position="72"/>
        <end position="392"/>
    </location>
</feature>
<feature type="disulfide bond" evidence="3">
    <location>
        <begin position="103"/>
        <end position="110"/>
    </location>
</feature>
<dbReference type="SUPFAM" id="SSF50630">
    <property type="entry name" value="Acid proteases"/>
    <property type="match status" value="1"/>
</dbReference>
<evidence type="ECO:0000256" key="2">
    <source>
        <dbReference type="PIRSR" id="PIRSR601461-1"/>
    </source>
</evidence>
<dbReference type="Proteomes" id="UP000789390">
    <property type="component" value="Unassembled WGS sequence"/>
</dbReference>
<feature type="active site" evidence="2">
    <location>
        <position position="90"/>
    </location>
</feature>
<keyword evidence="4" id="KW-0645">Protease</keyword>
<dbReference type="PANTHER" id="PTHR47966:SF51">
    <property type="entry name" value="BETA-SITE APP-CLEAVING ENZYME, ISOFORM A-RELATED"/>
    <property type="match status" value="1"/>
</dbReference>
<organism evidence="7 8">
    <name type="scientific">Daphnia galeata</name>
    <dbReference type="NCBI Taxonomy" id="27404"/>
    <lineage>
        <taxon>Eukaryota</taxon>
        <taxon>Metazoa</taxon>
        <taxon>Ecdysozoa</taxon>
        <taxon>Arthropoda</taxon>
        <taxon>Crustacea</taxon>
        <taxon>Branchiopoda</taxon>
        <taxon>Diplostraca</taxon>
        <taxon>Cladocera</taxon>
        <taxon>Anomopoda</taxon>
        <taxon>Daphniidae</taxon>
        <taxon>Daphnia</taxon>
    </lineage>
</organism>
<dbReference type="OrthoDB" id="771136at2759"/>
<comment type="similarity">
    <text evidence="1 4">Belongs to the peptidase A1 family.</text>
</comment>
<dbReference type="Pfam" id="PF00026">
    <property type="entry name" value="Asp"/>
    <property type="match status" value="1"/>
</dbReference>
<dbReference type="Gene3D" id="2.40.70.10">
    <property type="entry name" value="Acid Proteases"/>
    <property type="match status" value="2"/>
</dbReference>
<dbReference type="GO" id="GO:0006508">
    <property type="term" value="P:proteolysis"/>
    <property type="evidence" value="ECO:0007669"/>
    <property type="project" value="UniProtKB-KW"/>
</dbReference>
<sequence length="395" mass="42527">MKMRVLGIILLFIALSLGEAVKLQRVPLEKMPSVRNTLESVGTSIKVIQKKWGASGVGPTPEELKNYMDAQYYGQITLGTPPQKFNVVFDTGSANLWVPSTHCHLTNLACLLHNKYNGGKSQTYKANGTDFAIQYGSGKLSGYLSTDTLGLGGAQVKDQTFAEAISEPSLTFVAAKFDGILGMSYPTISVNGVPPVFNNMIDQGLVEDPVFSFWLSRNPDAAQGGEITFGGADPDRYTGEISWAPVTRKAYWQFKVDGVQVSNEADGSFCQGGCEMIADTGTSLIAGPVEEIKKLNTLIGGIPIMAGEYYINCSKVDELPTISFNIGGKSFSLEGREYVLQIVKSNGVSACISGFIGLEIPPPAGPLWILGDVFIGRYYTIFDFGNDRVGFADAV</sequence>
<keyword evidence="4" id="KW-0378">Hydrolase</keyword>
<dbReference type="FunFam" id="2.40.70.10:FF:000044">
    <property type="entry name" value="Lysosomal aspartic protease"/>
    <property type="match status" value="1"/>
</dbReference>
<keyword evidence="5" id="KW-0732">Signal</keyword>
<keyword evidence="4" id="KW-0064">Aspartyl protease</keyword>
<accession>A0A8J2WA65</accession>
<dbReference type="InterPro" id="IPR001461">
    <property type="entry name" value="Aspartic_peptidase_A1"/>
</dbReference>
<feature type="chain" id="PRO_5035286938" description="Peptidase A1 domain-containing protein" evidence="5">
    <location>
        <begin position="21"/>
        <end position="395"/>
    </location>
</feature>
<comment type="caution">
    <text evidence="7">The sequence shown here is derived from an EMBL/GenBank/DDBJ whole genome shotgun (WGS) entry which is preliminary data.</text>
</comment>
<feature type="active site" evidence="2">
    <location>
        <position position="279"/>
    </location>
</feature>
<evidence type="ECO:0000256" key="4">
    <source>
        <dbReference type="RuleBase" id="RU000454"/>
    </source>
</evidence>
<dbReference type="InterPro" id="IPR033121">
    <property type="entry name" value="PEPTIDASE_A1"/>
</dbReference>
<evidence type="ECO:0000259" key="6">
    <source>
        <dbReference type="PROSITE" id="PS51767"/>
    </source>
</evidence>
<proteinExistence type="inferred from homology"/>
<evidence type="ECO:0000256" key="1">
    <source>
        <dbReference type="ARBA" id="ARBA00007447"/>
    </source>
</evidence>
<evidence type="ECO:0000256" key="5">
    <source>
        <dbReference type="SAM" id="SignalP"/>
    </source>
</evidence>
<dbReference type="EMBL" id="CAKKLH010000014">
    <property type="protein sequence ID" value="CAH0099204.1"/>
    <property type="molecule type" value="Genomic_DNA"/>
</dbReference>
<dbReference type="InterPro" id="IPR001969">
    <property type="entry name" value="Aspartic_peptidase_AS"/>
</dbReference>
<dbReference type="GO" id="GO:0005764">
    <property type="term" value="C:lysosome"/>
    <property type="evidence" value="ECO:0007669"/>
    <property type="project" value="TreeGrafter"/>
</dbReference>
<gene>
    <name evidence="7" type="ORF">DGAL_LOCUS1318</name>
</gene>
<dbReference type="PANTHER" id="PTHR47966">
    <property type="entry name" value="BETA-SITE APP-CLEAVING ENZYME, ISOFORM A-RELATED"/>
    <property type="match status" value="1"/>
</dbReference>
<dbReference type="PROSITE" id="PS51767">
    <property type="entry name" value="PEPTIDASE_A1"/>
    <property type="match status" value="1"/>
</dbReference>
<feature type="disulfide bond" evidence="3">
    <location>
        <begin position="270"/>
        <end position="274"/>
    </location>
</feature>
<evidence type="ECO:0000313" key="7">
    <source>
        <dbReference type="EMBL" id="CAH0099204.1"/>
    </source>
</evidence>